<protein>
    <submittedName>
        <fullName evidence="2">Restriction endonuclease subunit S</fullName>
        <ecNumber evidence="2">3.1.21.-</ecNumber>
    </submittedName>
</protein>
<sequence>MNKQQEPRLRFKGFTGAWKEQKIIEIAEYVDYRGKTPRKTEEGIFLITAKNVKMGSLDYKVSQEFIAIEDFESVMSRGKAEIGDVLITTEAPLGNVAQIDREDVALAQRIIKYRGIKGILNNDFLTQKFLTNTFQATLGSLSSGGTVQGIKGSLLHQIEIKYPSLPEQTHLGLFFSRLDSQIAESRAVLEKSRQLKKAMLAKMFPANGEKTPKIRFKGFEGEWECRKFSEVAELRRGLTYSPLDISPNGIRVLRSSNIDEENYIEKNDDVFVCERAVNIPLVQNGDILITAANGSSRLVGKHAIIQTSMPAVHGGFMLLAKTENPYFLNASMSSTWYLDFIRIFVAGGNGAIGNLSIGDLNEQEILIPKTLEEQTAIGNFFRQLDETIALQTAEVEKLNQLKKGLLAAMLV</sequence>
<keyword evidence="2" id="KW-0378">Hydrolase</keyword>
<feature type="domain" description="Type I restriction modification DNA specificity" evidence="1">
    <location>
        <begin position="18"/>
        <end position="183"/>
    </location>
</feature>
<evidence type="ECO:0000259" key="1">
    <source>
        <dbReference type="Pfam" id="PF01420"/>
    </source>
</evidence>
<dbReference type="EC" id="3.1.21.-" evidence="2"/>
<dbReference type="Pfam" id="PF01420">
    <property type="entry name" value="Methylase_S"/>
    <property type="match status" value="2"/>
</dbReference>
<feature type="domain" description="Type I restriction modification DNA specificity" evidence="1">
    <location>
        <begin position="222"/>
        <end position="399"/>
    </location>
</feature>
<accession>A0ABD7EVQ7</accession>
<dbReference type="InterPro" id="IPR052021">
    <property type="entry name" value="Type-I_RS_S_subunit"/>
</dbReference>
<proteinExistence type="predicted"/>
<reference evidence="2 3" key="1">
    <citation type="submission" date="2021-07" db="EMBL/GenBank/DDBJ databases">
        <title>Genome sequencing of Neisseria perflava LPB0400.</title>
        <authorList>
            <person name="Kim J."/>
        </authorList>
    </citation>
    <scope>NUCLEOTIDE SEQUENCE [LARGE SCALE GENOMIC DNA]</scope>
    <source>
        <strain evidence="2 3">LPB0400</strain>
    </source>
</reference>
<dbReference type="InterPro" id="IPR000055">
    <property type="entry name" value="Restrct_endonuc_typeI_TRD"/>
</dbReference>
<keyword evidence="2" id="KW-0540">Nuclease</keyword>
<name>A0ABD7EVQ7_NEIPE</name>
<dbReference type="AlphaFoldDB" id="A0ABD7EVQ7"/>
<dbReference type="KEGG" id="npf:LPB400_07255"/>
<dbReference type="GO" id="GO:0016787">
    <property type="term" value="F:hydrolase activity"/>
    <property type="evidence" value="ECO:0007669"/>
    <property type="project" value="UniProtKB-KW"/>
</dbReference>
<evidence type="ECO:0000313" key="2">
    <source>
        <dbReference type="EMBL" id="QXW89808.1"/>
    </source>
</evidence>
<dbReference type="EMBL" id="CP079818">
    <property type="protein sequence ID" value="QXW89808.1"/>
    <property type="molecule type" value="Genomic_DNA"/>
</dbReference>
<gene>
    <name evidence="2" type="ORF">LPB400_07255</name>
</gene>
<dbReference type="Proteomes" id="UP000825360">
    <property type="component" value="Chromosome"/>
</dbReference>
<organism evidence="2 3">
    <name type="scientific">Neisseria perflava</name>
    <dbReference type="NCBI Taxonomy" id="33053"/>
    <lineage>
        <taxon>Bacteria</taxon>
        <taxon>Pseudomonadati</taxon>
        <taxon>Pseudomonadota</taxon>
        <taxon>Betaproteobacteria</taxon>
        <taxon>Neisseriales</taxon>
        <taxon>Neisseriaceae</taxon>
        <taxon>Neisseria</taxon>
    </lineage>
</organism>
<dbReference type="GO" id="GO:0004519">
    <property type="term" value="F:endonuclease activity"/>
    <property type="evidence" value="ECO:0007669"/>
    <property type="project" value="UniProtKB-KW"/>
</dbReference>
<dbReference type="PANTHER" id="PTHR30408:SF12">
    <property type="entry name" value="TYPE I RESTRICTION ENZYME MJAVIII SPECIFICITY SUBUNIT"/>
    <property type="match status" value="1"/>
</dbReference>
<keyword evidence="2" id="KW-0255">Endonuclease</keyword>
<dbReference type="RefSeq" id="WP_219088565.1">
    <property type="nucleotide sequence ID" value="NZ_CP079818.1"/>
</dbReference>
<evidence type="ECO:0000313" key="3">
    <source>
        <dbReference type="Proteomes" id="UP000825360"/>
    </source>
</evidence>
<dbReference type="PANTHER" id="PTHR30408">
    <property type="entry name" value="TYPE-1 RESTRICTION ENZYME ECOKI SPECIFICITY PROTEIN"/>
    <property type="match status" value="1"/>
</dbReference>